<dbReference type="AlphaFoldDB" id="A0A8H7UHJ6"/>
<comment type="caution">
    <text evidence="2">The sequence shown here is derived from an EMBL/GenBank/DDBJ whole genome shotgun (WGS) entry which is preliminary data.</text>
</comment>
<dbReference type="EMBL" id="JAEPQZ010000004">
    <property type="protein sequence ID" value="KAG2181972.1"/>
    <property type="molecule type" value="Genomic_DNA"/>
</dbReference>
<organism evidence="2 3">
    <name type="scientific">Mortierella isabellina</name>
    <name type="common">Filamentous fungus</name>
    <name type="synonym">Umbelopsis isabellina</name>
    <dbReference type="NCBI Taxonomy" id="91625"/>
    <lineage>
        <taxon>Eukaryota</taxon>
        <taxon>Fungi</taxon>
        <taxon>Fungi incertae sedis</taxon>
        <taxon>Mucoromycota</taxon>
        <taxon>Mucoromycotina</taxon>
        <taxon>Umbelopsidomycetes</taxon>
        <taxon>Umbelopsidales</taxon>
        <taxon>Umbelopsidaceae</taxon>
        <taxon>Umbelopsis</taxon>
    </lineage>
</organism>
<gene>
    <name evidence="2" type="ORF">INT43_006897</name>
</gene>
<evidence type="ECO:0000313" key="3">
    <source>
        <dbReference type="Proteomes" id="UP000654370"/>
    </source>
</evidence>
<proteinExistence type="predicted"/>
<feature type="compositionally biased region" description="Basic and acidic residues" evidence="1">
    <location>
        <begin position="125"/>
        <end position="136"/>
    </location>
</feature>
<feature type="region of interest" description="Disordered" evidence="1">
    <location>
        <begin position="125"/>
        <end position="164"/>
    </location>
</feature>
<dbReference type="Proteomes" id="UP000654370">
    <property type="component" value="Unassembled WGS sequence"/>
</dbReference>
<evidence type="ECO:0000256" key="1">
    <source>
        <dbReference type="SAM" id="MobiDB-lite"/>
    </source>
</evidence>
<evidence type="ECO:0000313" key="2">
    <source>
        <dbReference type="EMBL" id="KAG2181972.1"/>
    </source>
</evidence>
<dbReference type="OrthoDB" id="2449173at2759"/>
<protein>
    <submittedName>
        <fullName evidence="2">Uncharacterized protein</fullName>
    </submittedName>
</protein>
<sequence length="164" mass="18485">MMIDINSHQKPSCADIAQKIVANTPSADDNAAKSALAIFHQRRIPVNSTTDYIANYCVQFVIRSDYTSSFLSECCIARLQVIDANPTKPLDPNFPSDKLDDVKQIFAKRVANIVVNTKHDVVSELRQRRTNKVEKGKKVKRQQKKTKAEPSGRNTRLIGEDEEK</sequence>
<reference evidence="2" key="1">
    <citation type="submission" date="2020-12" db="EMBL/GenBank/DDBJ databases">
        <title>Metabolic potential, ecology and presence of endohyphal bacteria is reflected in genomic diversity of Mucoromycotina.</title>
        <authorList>
            <person name="Muszewska A."/>
            <person name="Okrasinska A."/>
            <person name="Steczkiewicz K."/>
            <person name="Drgas O."/>
            <person name="Orlowska M."/>
            <person name="Perlinska-Lenart U."/>
            <person name="Aleksandrzak-Piekarczyk T."/>
            <person name="Szatraj K."/>
            <person name="Zielenkiewicz U."/>
            <person name="Pilsyk S."/>
            <person name="Malc E."/>
            <person name="Mieczkowski P."/>
            <person name="Kruszewska J.S."/>
            <person name="Biernat P."/>
            <person name="Pawlowska J."/>
        </authorList>
    </citation>
    <scope>NUCLEOTIDE SEQUENCE</scope>
    <source>
        <strain evidence="2">WA0000067209</strain>
    </source>
</reference>
<accession>A0A8H7UHJ6</accession>
<keyword evidence="3" id="KW-1185">Reference proteome</keyword>
<name>A0A8H7UHJ6_MORIS</name>